<gene>
    <name evidence="1" type="ORF">PRSG_00015</name>
</gene>
<reference evidence="1 2" key="1">
    <citation type="submission" date="2010-09" db="EMBL/GenBank/DDBJ databases">
        <title>The Genome Sequence of Prochlorococcus phage P-SSP3.</title>
        <authorList>
            <consortium name="The Broad Institute Genome Sequencing Platform"/>
            <person name="Henn M.R."/>
            <person name="Sullivan M.S."/>
            <person name="Osburne M.S."/>
            <person name="Levin J."/>
            <person name="Malboeuf C."/>
            <person name="Casali M."/>
            <person name="Russ C."/>
            <person name="Lennon N."/>
            <person name="Chapman S.B."/>
            <person name="Erlich R."/>
            <person name="Young S.K."/>
            <person name="Yandava C."/>
            <person name="Zeng Q."/>
            <person name="Alvarado L."/>
            <person name="Anderson S."/>
            <person name="Berlin A."/>
            <person name="Chen Z."/>
            <person name="Freedman E."/>
            <person name="Gellesch M."/>
            <person name="Goldberg J."/>
            <person name="Green L."/>
            <person name="Griggs A."/>
            <person name="Gujja S."/>
            <person name="Heilman E.R."/>
            <person name="Heiman D."/>
            <person name="Hollinger A."/>
            <person name="Howarth C."/>
            <person name="Larson L."/>
            <person name="Mehta T."/>
            <person name="Pearson M."/>
            <person name="Roberts A."/>
            <person name="Ryan E."/>
            <person name="Saif S."/>
            <person name="Shea T."/>
            <person name="Shenoy N."/>
            <person name="Sisk P."/>
            <person name="Stolte C."/>
            <person name="Sykes S."/>
            <person name="White J."/>
            <person name="Yu Q."/>
            <person name="Coleman M.L."/>
            <person name="Huang K.H."/>
            <person name="Weigele P.R."/>
            <person name="DeFrancesco A.S."/>
            <person name="Kern S.E."/>
            <person name="Thompson L.R."/>
            <person name="Fu R."/>
            <person name="Hombeck B."/>
            <person name="Chisholm S.W."/>
            <person name="Haas B."/>
            <person name="Nusbaum C."/>
            <person name="Birren B."/>
        </authorList>
    </citation>
    <scope>NUCLEOTIDE SEQUENCE [LARGE SCALE GENOMIC DNA]</scope>
    <source>
        <strain evidence="1 2">P-SSP3</strain>
    </source>
</reference>
<proteinExistence type="predicted"/>
<organism evidence="1 2">
    <name type="scientific">Prochlorococcus phage P-SSP3</name>
    <dbReference type="NCBI Taxonomy" id="382273"/>
    <lineage>
        <taxon>Viruses</taxon>
        <taxon>Duplodnaviria</taxon>
        <taxon>Heunggongvirae</taxon>
        <taxon>Uroviricota</taxon>
        <taxon>Caudoviricetes</taxon>
        <taxon>Autographivirales</taxon>
        <taxon>Sechaudvirinae</taxon>
        <taxon>Tritonvirus</taxon>
        <taxon>Tritonvirus PSSP3</taxon>
    </lineage>
</organism>
<evidence type="ECO:0000313" key="1">
    <source>
        <dbReference type="EMBL" id="AGG54569.1"/>
    </source>
</evidence>
<sequence>MALLGDSGTYSAPVIGGFMSNATTTYGSWASLNTTYYKWTVPTGGTYELHANLRTRVWDATGFTKYAVLRNSDSNRNGDNVRMGCEFQNSGVYNNTQQHFVWIVSTTTANEIFYLQGQASANSTGHSVQSDSNGYNQLWWRRLA</sequence>
<keyword evidence="2" id="KW-1185">Reference proteome</keyword>
<dbReference type="Proteomes" id="UP000201392">
    <property type="component" value="Segment"/>
</dbReference>
<accession>M1TVY2</accession>
<dbReference type="GeneID" id="15013379"/>
<protein>
    <submittedName>
        <fullName evidence="1">Uncharacterized protein</fullName>
    </submittedName>
</protein>
<dbReference type="KEGG" id="vg:15013379"/>
<dbReference type="RefSeq" id="YP_007677151.1">
    <property type="nucleotide sequence ID" value="NC_020874.1"/>
</dbReference>
<evidence type="ECO:0000313" key="2">
    <source>
        <dbReference type="Proteomes" id="UP000201392"/>
    </source>
</evidence>
<name>M1TVY2_9CAUD</name>
<dbReference type="EMBL" id="HQ332137">
    <property type="protein sequence ID" value="AGG54569.1"/>
    <property type="molecule type" value="Genomic_DNA"/>
</dbReference>